<name>A0ABD0RJJ6_CIRMR</name>
<feature type="non-terminal residue" evidence="1">
    <location>
        <position position="1"/>
    </location>
</feature>
<keyword evidence="2" id="KW-1185">Reference proteome</keyword>
<reference evidence="1 2" key="1">
    <citation type="submission" date="2024-05" db="EMBL/GenBank/DDBJ databases">
        <title>Genome sequencing and assembly of Indian major carp, Cirrhinus mrigala (Hamilton, 1822).</title>
        <authorList>
            <person name="Mohindra V."/>
            <person name="Chowdhury L.M."/>
            <person name="Lal K."/>
            <person name="Jena J.K."/>
        </authorList>
    </citation>
    <scope>NUCLEOTIDE SEQUENCE [LARGE SCALE GENOMIC DNA]</scope>
    <source>
        <strain evidence="1">CM1030</strain>
        <tissue evidence="1">Blood</tissue>
    </source>
</reference>
<dbReference type="AlphaFoldDB" id="A0ABD0RJJ6"/>
<proteinExistence type="predicted"/>
<evidence type="ECO:0000313" key="2">
    <source>
        <dbReference type="Proteomes" id="UP001529510"/>
    </source>
</evidence>
<evidence type="ECO:0000313" key="1">
    <source>
        <dbReference type="EMBL" id="KAL0198012.1"/>
    </source>
</evidence>
<gene>
    <name evidence="1" type="ORF">M9458_006552</name>
</gene>
<feature type="non-terminal residue" evidence="1">
    <location>
        <position position="49"/>
    </location>
</feature>
<protein>
    <submittedName>
        <fullName evidence="1">Uncharacterized protein</fullName>
    </submittedName>
</protein>
<accession>A0ABD0RJJ6</accession>
<dbReference type="Proteomes" id="UP001529510">
    <property type="component" value="Unassembled WGS sequence"/>
</dbReference>
<dbReference type="EMBL" id="JAMKFB020000003">
    <property type="protein sequence ID" value="KAL0198012.1"/>
    <property type="molecule type" value="Genomic_DNA"/>
</dbReference>
<sequence>NLKLPGGSFSPPCQCTPSSWPTSAEAGPSTCSSSASPLTSRRCLALKSA</sequence>
<organism evidence="1 2">
    <name type="scientific">Cirrhinus mrigala</name>
    <name type="common">Mrigala</name>
    <dbReference type="NCBI Taxonomy" id="683832"/>
    <lineage>
        <taxon>Eukaryota</taxon>
        <taxon>Metazoa</taxon>
        <taxon>Chordata</taxon>
        <taxon>Craniata</taxon>
        <taxon>Vertebrata</taxon>
        <taxon>Euteleostomi</taxon>
        <taxon>Actinopterygii</taxon>
        <taxon>Neopterygii</taxon>
        <taxon>Teleostei</taxon>
        <taxon>Ostariophysi</taxon>
        <taxon>Cypriniformes</taxon>
        <taxon>Cyprinidae</taxon>
        <taxon>Labeoninae</taxon>
        <taxon>Labeonini</taxon>
        <taxon>Cirrhinus</taxon>
    </lineage>
</organism>
<comment type="caution">
    <text evidence="1">The sequence shown here is derived from an EMBL/GenBank/DDBJ whole genome shotgun (WGS) entry which is preliminary data.</text>
</comment>